<proteinExistence type="predicted"/>
<keyword evidence="2" id="KW-1185">Reference proteome</keyword>
<reference evidence="1 2" key="1">
    <citation type="submission" date="2015-09" db="EMBL/GenBank/DDBJ databases">
        <title>Genome sequence of the marine flavobacterium Croceitalea dokdonensis DOKDO 023 that contains proton- and sodium-pumping rhodopsins.</title>
        <authorList>
            <person name="Kwon S.-K."/>
            <person name="Lee H.K."/>
            <person name="Kwak M.-J."/>
            <person name="Kim J.F."/>
        </authorList>
    </citation>
    <scope>NUCLEOTIDE SEQUENCE [LARGE SCALE GENOMIC DNA]</scope>
    <source>
        <strain evidence="1 2">DOKDO 023</strain>
    </source>
</reference>
<dbReference type="EMBL" id="LDJX01000003">
    <property type="protein sequence ID" value="KPM32083.1"/>
    <property type="molecule type" value="Genomic_DNA"/>
</dbReference>
<name>A0A0P7AVU1_9FLAO</name>
<evidence type="ECO:0000313" key="2">
    <source>
        <dbReference type="Proteomes" id="UP000050280"/>
    </source>
</evidence>
<dbReference type="AlphaFoldDB" id="A0A0P7AVU1"/>
<dbReference type="Proteomes" id="UP000050280">
    <property type="component" value="Unassembled WGS sequence"/>
</dbReference>
<organism evidence="1 2">
    <name type="scientific">Croceitalea dokdonensis DOKDO 023</name>
    <dbReference type="NCBI Taxonomy" id="1300341"/>
    <lineage>
        <taxon>Bacteria</taxon>
        <taxon>Pseudomonadati</taxon>
        <taxon>Bacteroidota</taxon>
        <taxon>Flavobacteriia</taxon>
        <taxon>Flavobacteriales</taxon>
        <taxon>Flavobacteriaceae</taxon>
        <taxon>Croceitalea</taxon>
    </lineage>
</organism>
<protein>
    <submittedName>
        <fullName evidence="1">Uncharacterized protein</fullName>
    </submittedName>
</protein>
<comment type="caution">
    <text evidence="1">The sequence shown here is derived from an EMBL/GenBank/DDBJ whole genome shotgun (WGS) entry which is preliminary data.</text>
</comment>
<gene>
    <name evidence="1" type="ORF">I595_1732</name>
</gene>
<evidence type="ECO:0000313" key="1">
    <source>
        <dbReference type="EMBL" id="KPM32083.1"/>
    </source>
</evidence>
<dbReference type="STRING" id="1300341.I595_1732"/>
<accession>A0A0P7AVU1</accession>
<sequence length="76" mass="8606">MVPTALSEADRIALITITETPLKLKTLNGAGRKLFSKDDRLYVKDFNNEKFTITIANQNATNDIDYGIVRNNENIY</sequence>